<keyword evidence="2" id="KW-1185">Reference proteome</keyword>
<dbReference type="HOGENOM" id="CLU_3032888_0_0_1"/>
<proteinExistence type="predicted"/>
<dbReference type="RefSeq" id="XP_014565927.1">
    <property type="nucleotide sequence ID" value="XM_014710441.1"/>
</dbReference>
<sequence>MSRTDNASCSERYILMRQNSRDSLISKPSSASSAHCEPPLELIARRCTIAHKLDR</sequence>
<reference evidence="1 2" key="1">
    <citation type="journal article" date="2011" name="J. Gen. Appl. Microbiol.">
        <title>Draft genome sequencing of the enigmatic basidiomycete Mixia osmundae.</title>
        <authorList>
            <person name="Nishida H."/>
            <person name="Nagatsuka Y."/>
            <person name="Sugiyama J."/>
        </authorList>
    </citation>
    <scope>NUCLEOTIDE SEQUENCE [LARGE SCALE GENOMIC DNA]</scope>
    <source>
        <strain evidence="2">CBS 9802 / IAM 14324 / JCM 22182 / KY 12970</strain>
    </source>
</reference>
<evidence type="ECO:0000313" key="1">
    <source>
        <dbReference type="EMBL" id="GAA94952.1"/>
    </source>
</evidence>
<dbReference type="Proteomes" id="UP000009131">
    <property type="component" value="Unassembled WGS sequence"/>
</dbReference>
<reference evidence="1 2" key="2">
    <citation type="journal article" date="2012" name="Open Biol.">
        <title>Characteristics of nucleosomes and linker DNA regions on the genome of the basidiomycete Mixia osmundae revealed by mono- and dinucleosome mapping.</title>
        <authorList>
            <person name="Nishida H."/>
            <person name="Kondo S."/>
            <person name="Matsumoto T."/>
            <person name="Suzuki Y."/>
            <person name="Yoshikawa H."/>
            <person name="Taylor T.D."/>
            <person name="Sugiyama J."/>
        </authorList>
    </citation>
    <scope>NUCLEOTIDE SEQUENCE [LARGE SCALE GENOMIC DNA]</scope>
    <source>
        <strain evidence="2">CBS 9802 / IAM 14324 / JCM 22182 / KY 12970</strain>
    </source>
</reference>
<comment type="caution">
    <text evidence="1">The sequence shown here is derived from an EMBL/GenBank/DDBJ whole genome shotgun (WGS) entry which is preliminary data.</text>
</comment>
<dbReference type="AlphaFoldDB" id="G7DWJ2"/>
<evidence type="ECO:0000313" key="2">
    <source>
        <dbReference type="Proteomes" id="UP000009131"/>
    </source>
</evidence>
<organism evidence="1 2">
    <name type="scientific">Mixia osmundae (strain CBS 9802 / IAM 14324 / JCM 22182 / KY 12970)</name>
    <dbReference type="NCBI Taxonomy" id="764103"/>
    <lineage>
        <taxon>Eukaryota</taxon>
        <taxon>Fungi</taxon>
        <taxon>Dikarya</taxon>
        <taxon>Basidiomycota</taxon>
        <taxon>Pucciniomycotina</taxon>
        <taxon>Mixiomycetes</taxon>
        <taxon>Mixiales</taxon>
        <taxon>Mixiaceae</taxon>
        <taxon>Mixia</taxon>
    </lineage>
</organism>
<dbReference type="EMBL" id="BABT02000052">
    <property type="protein sequence ID" value="GAA94952.1"/>
    <property type="molecule type" value="Genomic_DNA"/>
</dbReference>
<dbReference type="InParanoid" id="G7DWJ2"/>
<accession>G7DWJ2</accession>
<protein>
    <submittedName>
        <fullName evidence="1">Uncharacterized protein</fullName>
    </submittedName>
</protein>
<gene>
    <name evidence="1" type="primary">Mo01607</name>
    <name evidence="1" type="ORF">E5Q_01607</name>
</gene>
<name>G7DWJ2_MIXOS</name>